<protein>
    <submittedName>
        <fullName evidence="2">Uncharacterized protein</fullName>
    </submittedName>
</protein>
<keyword evidence="3" id="KW-1185">Reference proteome</keyword>
<dbReference type="Proteomes" id="UP000521943">
    <property type="component" value="Unassembled WGS sequence"/>
</dbReference>
<feature type="compositionally biased region" description="Basic and acidic residues" evidence="1">
    <location>
        <begin position="45"/>
        <end position="56"/>
    </location>
</feature>
<reference evidence="2 3" key="1">
    <citation type="submission" date="2020-07" db="EMBL/GenBank/DDBJ databases">
        <title>Comparative genomics of pyrophilous fungi reveals a link between fire events and developmental genes.</title>
        <authorList>
            <consortium name="DOE Joint Genome Institute"/>
            <person name="Steindorff A.S."/>
            <person name="Carver A."/>
            <person name="Calhoun S."/>
            <person name="Stillman K."/>
            <person name="Liu H."/>
            <person name="Lipzen A."/>
            <person name="Pangilinan J."/>
            <person name="Labutti K."/>
            <person name="Bruns T.D."/>
            <person name="Grigoriev I.V."/>
        </authorList>
    </citation>
    <scope>NUCLEOTIDE SEQUENCE [LARGE SCALE GENOMIC DNA]</scope>
    <source>
        <strain evidence="2 3">CBS 144469</strain>
    </source>
</reference>
<proteinExistence type="predicted"/>
<name>A0A8H6HC60_9AGAR</name>
<feature type="region of interest" description="Disordered" evidence="1">
    <location>
        <begin position="1"/>
        <end position="57"/>
    </location>
</feature>
<feature type="compositionally biased region" description="Basic and acidic residues" evidence="1">
    <location>
        <begin position="1"/>
        <end position="28"/>
    </location>
</feature>
<gene>
    <name evidence="2" type="ORF">DFP72DRAFT_859485</name>
</gene>
<evidence type="ECO:0000256" key="1">
    <source>
        <dbReference type="SAM" id="MobiDB-lite"/>
    </source>
</evidence>
<dbReference type="EMBL" id="JACGCI010000158">
    <property type="protein sequence ID" value="KAF6743101.1"/>
    <property type="molecule type" value="Genomic_DNA"/>
</dbReference>
<evidence type="ECO:0000313" key="2">
    <source>
        <dbReference type="EMBL" id="KAF6743101.1"/>
    </source>
</evidence>
<comment type="caution">
    <text evidence="2">The sequence shown here is derived from an EMBL/GenBank/DDBJ whole genome shotgun (WGS) entry which is preliminary data.</text>
</comment>
<dbReference type="AlphaFoldDB" id="A0A8H6HC60"/>
<sequence>MCKRRLESEIDGRAQSPDGRKDIRDGRETGWGPTYNQAHGAGMENTRRGDSAEGRGHGYMLSRSRITNSLSVERPAALTSTPSIDVLKKNLKPRHRAQWDSAQGRWVVAVTRSTRLGHGRGGVGLLRRMETSDRLSDGWIVGSVDGYRHTTIDDQYSDATIPGHYTRIPPYDDRRSILGCDDTRTLYQDTGIRLYDDTRDALPSLASLTSQSAHLTTRPASVLCVCCVCTRVSLSSANPGWPSRLPWKVLDGVEHGGMRGRVLQSVGGRVTGLRKGEGDGSIDVGWIDVGLDRRWIDGWADGWLLGRTGGRVD</sequence>
<organism evidence="2 3">
    <name type="scientific">Ephemerocybe angulata</name>
    <dbReference type="NCBI Taxonomy" id="980116"/>
    <lineage>
        <taxon>Eukaryota</taxon>
        <taxon>Fungi</taxon>
        <taxon>Dikarya</taxon>
        <taxon>Basidiomycota</taxon>
        <taxon>Agaricomycotina</taxon>
        <taxon>Agaricomycetes</taxon>
        <taxon>Agaricomycetidae</taxon>
        <taxon>Agaricales</taxon>
        <taxon>Agaricineae</taxon>
        <taxon>Psathyrellaceae</taxon>
        <taxon>Ephemerocybe</taxon>
    </lineage>
</organism>
<accession>A0A8H6HC60</accession>
<evidence type="ECO:0000313" key="3">
    <source>
        <dbReference type="Proteomes" id="UP000521943"/>
    </source>
</evidence>